<dbReference type="InterPro" id="IPR011055">
    <property type="entry name" value="Dup_hybrid_motif"/>
</dbReference>
<comment type="caution">
    <text evidence="3">The sequence shown here is derived from an EMBL/GenBank/DDBJ whole genome shotgun (WGS) entry which is preliminary data.</text>
</comment>
<dbReference type="Proteomes" id="UP001501459">
    <property type="component" value="Unassembled WGS sequence"/>
</dbReference>
<keyword evidence="1" id="KW-1133">Transmembrane helix</keyword>
<evidence type="ECO:0000259" key="2">
    <source>
        <dbReference type="Pfam" id="PF01551"/>
    </source>
</evidence>
<proteinExistence type="predicted"/>
<evidence type="ECO:0000313" key="3">
    <source>
        <dbReference type="EMBL" id="GAA0448510.1"/>
    </source>
</evidence>
<sequence length="300" mass="34169">MTSTIIQLAIFQLVLPALFIFALLKGKFKGKTDWALQSIMFTIYISWVFFSGRWDWTIYYLRFLWPVLLIIALYFSWRRIRSKPLDISYTGKDKVAFAFYILLALIFAFYHVPIFAGYSTNDKAIELEFPLHNGIYYVAHGGDSTEINHHNEHPEQQYALDIVQLNKIGVRAAGIYPKELDRYEIYGAKLVSPCSGEVVDIRKNMSDLNPPETNSEHPKGNYVQIKCNQDEVNVLIAHMQEGSAAVEAGGRIKTKQPIGLVGNSGNTSEPHLHIHAEKNGQGVPIAFDDRFLVRNSLMWK</sequence>
<accession>A0ABP3JC83</accession>
<evidence type="ECO:0000313" key="4">
    <source>
        <dbReference type="Proteomes" id="UP001501459"/>
    </source>
</evidence>
<keyword evidence="1" id="KW-0812">Transmembrane</keyword>
<keyword evidence="1" id="KW-0472">Membrane</keyword>
<keyword evidence="4" id="KW-1185">Reference proteome</keyword>
<dbReference type="CDD" id="cd12797">
    <property type="entry name" value="M23_peptidase"/>
    <property type="match status" value="1"/>
</dbReference>
<dbReference type="InterPro" id="IPR016047">
    <property type="entry name" value="M23ase_b-sheet_dom"/>
</dbReference>
<dbReference type="Gene3D" id="2.70.70.10">
    <property type="entry name" value="Glucose Permease (Domain IIA)"/>
    <property type="match status" value="1"/>
</dbReference>
<feature type="transmembrane region" description="Helical" evidence="1">
    <location>
        <begin position="6"/>
        <end position="24"/>
    </location>
</feature>
<reference evidence="4" key="1">
    <citation type="journal article" date="2019" name="Int. J. Syst. Evol. Microbiol.">
        <title>The Global Catalogue of Microorganisms (GCM) 10K type strain sequencing project: providing services to taxonomists for standard genome sequencing and annotation.</title>
        <authorList>
            <consortium name="The Broad Institute Genomics Platform"/>
            <consortium name="The Broad Institute Genome Sequencing Center for Infectious Disease"/>
            <person name="Wu L."/>
            <person name="Ma J."/>
        </authorList>
    </citation>
    <scope>NUCLEOTIDE SEQUENCE [LARGE SCALE GENOMIC DNA]</scope>
    <source>
        <strain evidence="4">JCM 12149</strain>
    </source>
</reference>
<feature type="transmembrane region" description="Helical" evidence="1">
    <location>
        <begin position="58"/>
        <end position="77"/>
    </location>
</feature>
<protein>
    <submittedName>
        <fullName evidence="3">M23 family metallopeptidase</fullName>
    </submittedName>
</protein>
<dbReference type="RefSeq" id="WP_343754350.1">
    <property type="nucleotide sequence ID" value="NZ_BAAADM010000061.1"/>
</dbReference>
<evidence type="ECO:0000256" key="1">
    <source>
        <dbReference type="SAM" id="Phobius"/>
    </source>
</evidence>
<dbReference type="SUPFAM" id="SSF51261">
    <property type="entry name" value="Duplicated hybrid motif"/>
    <property type="match status" value="1"/>
</dbReference>
<dbReference type="PANTHER" id="PTHR21666">
    <property type="entry name" value="PEPTIDASE-RELATED"/>
    <property type="match status" value="1"/>
</dbReference>
<gene>
    <name evidence="3" type="ORF">GCM10008983_28190</name>
</gene>
<dbReference type="EMBL" id="BAAADM010000061">
    <property type="protein sequence ID" value="GAA0448510.1"/>
    <property type="molecule type" value="Genomic_DNA"/>
</dbReference>
<feature type="transmembrane region" description="Helical" evidence="1">
    <location>
        <begin position="36"/>
        <end position="52"/>
    </location>
</feature>
<dbReference type="Pfam" id="PF01551">
    <property type="entry name" value="Peptidase_M23"/>
    <property type="match status" value="1"/>
</dbReference>
<dbReference type="InterPro" id="IPR050570">
    <property type="entry name" value="Cell_wall_metabolism_enzyme"/>
</dbReference>
<feature type="domain" description="M23ase beta-sheet core" evidence="2">
    <location>
        <begin position="187"/>
        <end position="283"/>
    </location>
</feature>
<name>A0ABP3JC83_9BACI</name>
<organism evidence="3 4">
    <name type="scientific">Lentibacillus halophilus</name>
    <dbReference type="NCBI Taxonomy" id="295065"/>
    <lineage>
        <taxon>Bacteria</taxon>
        <taxon>Bacillati</taxon>
        <taxon>Bacillota</taxon>
        <taxon>Bacilli</taxon>
        <taxon>Bacillales</taxon>
        <taxon>Bacillaceae</taxon>
        <taxon>Lentibacillus</taxon>
    </lineage>
</organism>
<dbReference type="PANTHER" id="PTHR21666:SF285">
    <property type="entry name" value="M23 FAMILY METALLOPEPTIDASE"/>
    <property type="match status" value="1"/>
</dbReference>
<feature type="transmembrane region" description="Helical" evidence="1">
    <location>
        <begin position="97"/>
        <end position="118"/>
    </location>
</feature>